<feature type="transmembrane region" description="Helical" evidence="16">
    <location>
        <begin position="150"/>
        <end position="167"/>
    </location>
</feature>
<dbReference type="GO" id="GO:0007059">
    <property type="term" value="P:chromosome segregation"/>
    <property type="evidence" value="ECO:0007669"/>
    <property type="project" value="UniProtKB-KW"/>
</dbReference>
<dbReference type="InterPro" id="IPR018541">
    <property type="entry name" value="Ftsk_gamma"/>
</dbReference>
<dbReference type="GO" id="GO:0003677">
    <property type="term" value="F:DNA binding"/>
    <property type="evidence" value="ECO:0007669"/>
    <property type="project" value="UniProtKB-KW"/>
</dbReference>
<feature type="region of interest" description="Disordered" evidence="15">
    <location>
        <begin position="218"/>
        <end position="259"/>
    </location>
</feature>
<dbReference type="InterPro" id="IPR036390">
    <property type="entry name" value="WH_DNA-bd_sf"/>
</dbReference>
<dbReference type="Pfam" id="PF01580">
    <property type="entry name" value="FtsK_SpoIIIE"/>
    <property type="match status" value="1"/>
</dbReference>
<dbReference type="Pfam" id="PF09397">
    <property type="entry name" value="FtsK_gamma"/>
    <property type="match status" value="1"/>
</dbReference>
<dbReference type="GO" id="GO:0005886">
    <property type="term" value="C:plasma membrane"/>
    <property type="evidence" value="ECO:0007669"/>
    <property type="project" value="UniProtKB-SubCell"/>
</dbReference>
<evidence type="ECO:0000256" key="13">
    <source>
        <dbReference type="ARBA" id="ARBA00025923"/>
    </source>
</evidence>
<comment type="subunit">
    <text evidence="13">Homohexamer. Forms a ring that surrounds DNA.</text>
</comment>
<keyword evidence="5 16" id="KW-0812">Transmembrane</keyword>
<dbReference type="Gene3D" id="3.40.50.300">
    <property type="entry name" value="P-loop containing nucleotide triphosphate hydrolases"/>
    <property type="match status" value="1"/>
</dbReference>
<evidence type="ECO:0000256" key="4">
    <source>
        <dbReference type="ARBA" id="ARBA00022618"/>
    </source>
</evidence>
<feature type="binding site" evidence="14">
    <location>
        <begin position="405"/>
        <end position="412"/>
    </location>
    <ligand>
        <name>ATP</name>
        <dbReference type="ChEBI" id="CHEBI:30616"/>
    </ligand>
</feature>
<keyword evidence="19" id="KW-1185">Reference proteome</keyword>
<evidence type="ECO:0000259" key="17">
    <source>
        <dbReference type="PROSITE" id="PS50901"/>
    </source>
</evidence>
<dbReference type="GO" id="GO:0051301">
    <property type="term" value="P:cell division"/>
    <property type="evidence" value="ECO:0007669"/>
    <property type="project" value="UniProtKB-KW"/>
</dbReference>
<dbReference type="SUPFAM" id="SSF52540">
    <property type="entry name" value="P-loop containing nucleoside triphosphate hydrolases"/>
    <property type="match status" value="1"/>
</dbReference>
<dbReference type="SUPFAM" id="SSF103473">
    <property type="entry name" value="MFS general substrate transporter"/>
    <property type="match status" value="1"/>
</dbReference>
<organism evidence="18 19">
    <name type="scientific">Candidatus Chaera renei</name>
    <dbReference type="NCBI Taxonomy" id="2506947"/>
    <lineage>
        <taxon>Bacteria</taxon>
        <taxon>Candidatus Saccharimonadota</taxon>
        <taxon>Candidatus Saccharimonadia</taxon>
        <taxon>Candidatus Saccharimonadales</taxon>
        <taxon>Candidatus Saccharimonadaceae</taxon>
        <taxon>Candidatus Chaera</taxon>
    </lineage>
</organism>
<dbReference type="SMART" id="SM00843">
    <property type="entry name" value="Ftsk_gamma"/>
    <property type="match status" value="1"/>
</dbReference>
<feature type="transmembrane region" description="Helical" evidence="16">
    <location>
        <begin position="92"/>
        <end position="112"/>
    </location>
</feature>
<comment type="similarity">
    <text evidence="2">Belongs to the FtsK/SpoIIIE/SftA family.</text>
</comment>
<evidence type="ECO:0000313" key="19">
    <source>
        <dbReference type="Proteomes" id="UP000289269"/>
    </source>
</evidence>
<evidence type="ECO:0000256" key="11">
    <source>
        <dbReference type="ARBA" id="ARBA00023136"/>
    </source>
</evidence>
<dbReference type="PANTHER" id="PTHR22683">
    <property type="entry name" value="SPORULATION PROTEIN RELATED"/>
    <property type="match status" value="1"/>
</dbReference>
<keyword evidence="7" id="KW-0159">Chromosome partition</keyword>
<dbReference type="GO" id="GO:0005524">
    <property type="term" value="F:ATP binding"/>
    <property type="evidence" value="ECO:0007669"/>
    <property type="project" value="UniProtKB-UniRule"/>
</dbReference>
<evidence type="ECO:0000313" key="18">
    <source>
        <dbReference type="EMBL" id="RWZ79479.1"/>
    </source>
</evidence>
<dbReference type="Gene3D" id="3.30.980.40">
    <property type="match status" value="1"/>
</dbReference>
<dbReference type="Proteomes" id="UP000289269">
    <property type="component" value="Unassembled WGS sequence"/>
</dbReference>
<evidence type="ECO:0000256" key="2">
    <source>
        <dbReference type="ARBA" id="ARBA00006474"/>
    </source>
</evidence>
<dbReference type="InterPro" id="IPR050206">
    <property type="entry name" value="FtsK/SpoIIIE/SftA"/>
</dbReference>
<evidence type="ECO:0000256" key="9">
    <source>
        <dbReference type="ARBA" id="ARBA00022989"/>
    </source>
</evidence>
<evidence type="ECO:0000256" key="12">
    <source>
        <dbReference type="ARBA" id="ARBA00023306"/>
    </source>
</evidence>
<proteinExistence type="inferred from homology"/>
<dbReference type="Pfam" id="PF17854">
    <property type="entry name" value="FtsK_alpha"/>
    <property type="match status" value="1"/>
</dbReference>
<dbReference type="EMBL" id="SCKW01000010">
    <property type="protein sequence ID" value="RWZ79479.1"/>
    <property type="molecule type" value="Genomic_DNA"/>
</dbReference>
<evidence type="ECO:0000256" key="6">
    <source>
        <dbReference type="ARBA" id="ARBA00022741"/>
    </source>
</evidence>
<evidence type="ECO:0000256" key="5">
    <source>
        <dbReference type="ARBA" id="ARBA00022692"/>
    </source>
</evidence>
<dbReference type="Gene3D" id="1.10.10.10">
    <property type="entry name" value="Winged helix-like DNA-binding domain superfamily/Winged helix DNA-binding domain"/>
    <property type="match status" value="1"/>
</dbReference>
<comment type="caution">
    <text evidence="18">The sequence shown here is derived from an EMBL/GenBank/DDBJ whole genome shotgun (WGS) entry which is preliminary data.</text>
</comment>
<dbReference type="AlphaFoldDB" id="A0A4Q0AIX9"/>
<dbReference type="SUPFAM" id="SSF46785">
    <property type="entry name" value="Winged helix' DNA-binding domain"/>
    <property type="match status" value="1"/>
</dbReference>
<keyword evidence="6 14" id="KW-0547">Nucleotide-binding</keyword>
<dbReference type="Pfam" id="PF13491">
    <property type="entry name" value="FtsK_4TM"/>
    <property type="match status" value="1"/>
</dbReference>
<dbReference type="PROSITE" id="PS00675">
    <property type="entry name" value="SIGMA54_INTERACT_1"/>
    <property type="match status" value="1"/>
</dbReference>
<keyword evidence="12" id="KW-0131">Cell cycle</keyword>
<feature type="transmembrane region" description="Helical" evidence="16">
    <location>
        <begin position="25"/>
        <end position="46"/>
    </location>
</feature>
<feature type="transmembrane region" description="Helical" evidence="16">
    <location>
        <begin position="124"/>
        <end position="143"/>
    </location>
</feature>
<keyword evidence="8 14" id="KW-0067">ATP-binding</keyword>
<keyword evidence="10" id="KW-0238">DNA-binding</keyword>
<feature type="domain" description="FtsK" evidence="17">
    <location>
        <begin position="388"/>
        <end position="575"/>
    </location>
</feature>
<dbReference type="InterPro" id="IPR041027">
    <property type="entry name" value="FtsK_alpha"/>
</dbReference>
<keyword evidence="3" id="KW-1003">Cell membrane</keyword>
<evidence type="ECO:0000256" key="10">
    <source>
        <dbReference type="ARBA" id="ARBA00023125"/>
    </source>
</evidence>
<keyword evidence="11 16" id="KW-0472">Membrane</keyword>
<keyword evidence="4" id="KW-0132">Cell division</keyword>
<dbReference type="InterPro" id="IPR025199">
    <property type="entry name" value="FtsK_4TM"/>
</dbReference>
<evidence type="ECO:0000256" key="16">
    <source>
        <dbReference type="SAM" id="Phobius"/>
    </source>
</evidence>
<dbReference type="SMART" id="SM00382">
    <property type="entry name" value="AAA"/>
    <property type="match status" value="1"/>
</dbReference>
<name>A0A4Q0AIX9_9BACT</name>
<dbReference type="InterPro" id="IPR003593">
    <property type="entry name" value="AAA+_ATPase"/>
</dbReference>
<dbReference type="InterPro" id="IPR002543">
    <property type="entry name" value="FtsK_dom"/>
</dbReference>
<accession>A0A4Q0AIX9</accession>
<evidence type="ECO:0000256" key="3">
    <source>
        <dbReference type="ARBA" id="ARBA00022475"/>
    </source>
</evidence>
<dbReference type="InterPro" id="IPR036388">
    <property type="entry name" value="WH-like_DNA-bd_sf"/>
</dbReference>
<protein>
    <submittedName>
        <fullName evidence="18">DNA translocase FtsK</fullName>
    </submittedName>
</protein>
<evidence type="ECO:0000256" key="8">
    <source>
        <dbReference type="ARBA" id="ARBA00022840"/>
    </source>
</evidence>
<evidence type="ECO:0000256" key="14">
    <source>
        <dbReference type="PROSITE-ProRule" id="PRU00289"/>
    </source>
</evidence>
<keyword evidence="9 16" id="KW-1133">Transmembrane helix</keyword>
<evidence type="ECO:0000256" key="1">
    <source>
        <dbReference type="ARBA" id="ARBA00004651"/>
    </source>
</evidence>
<gene>
    <name evidence="18" type="ORF">EOT04_01485</name>
</gene>
<dbReference type="PROSITE" id="PS50901">
    <property type="entry name" value="FTSK"/>
    <property type="match status" value="1"/>
</dbReference>
<reference evidence="18" key="1">
    <citation type="submission" date="2019-01" db="EMBL/GenBank/DDBJ databases">
        <title>Genomic signatures and co-occurrence patterns of the ultra-small Saccharimodia (Patescibacteria phylum) suggest a symbiotic lifestyle.</title>
        <authorList>
            <person name="Lemos L."/>
            <person name="Medeiros J."/>
            <person name="Andreote F."/>
            <person name="Fernandes G."/>
            <person name="Varani A."/>
            <person name="Oliveira G."/>
            <person name="Pylro V."/>
        </authorList>
    </citation>
    <scope>NUCLEOTIDE SEQUENCE [LARGE SCALE GENOMIC DNA]</scope>
    <source>
        <strain evidence="18">AMD01</strain>
    </source>
</reference>
<sequence length="725" mass="78251">MAKRKKSKKPAKAAIKPRHNLPEGFWQQVAAVVLSVLAALLVLAMFGAGGPVLLWLLGAGSTAIGWAVYLLPVVLVYLAIEIFKAEGNRLPPVMKAATLLFFVWLAGFLQLFLPNPSDAAAARAGEGGGLVGLTVASGFLAMLDTRTSGLLLALLGLITALFVLRLSPRSLIDFLRNLFGREDDKSLQNSEVAARAASDAAAKSMAIGELKLNEGVPTVRTEGGKRLSSFRNSLDPKHEDDQTALTAPRDPDWQPPGLELLEKKQSPADAGDVKHNAQIIRDTLSEFGIDVEMEGANIGPKVTQYTLRPPSGVKLTRITALETNIALNLAAQSLRIEAPIPGQRAVGIEVPNRKAADVRLYGILTSSNWQSIAASGPLPFAIGRDIAGNAVVGELDSMPHVLIAGQTGSGKSVMINTMLTSLLYRNSPNEMKLILVDPKQVEMNQYSDIPHLLAPVIVEPEKCISAMKWAIGEMERRYSLLADQRVRNIQGYNQQNQDAAMPYIVIVIDELADLMMLAARDVEALVVRLAQKARAVGIHLVLATQRPSVDVITGLIKANIPARIAFTTTSQVDSRTILDQGGAEKLLGQGDMLLLTPQMSKPKRIQGAFVSEEEVIKITDHLRMQRPPEYDDEITAQPVQLNGRGGIVMDFDGGGDDDLYRDAVRVVVESGKASATLLQRRLRVGYARAARLIETMEEQGIVGPADGARPRDVLVSSTDEVFNGS</sequence>
<feature type="transmembrane region" description="Helical" evidence="16">
    <location>
        <begin position="52"/>
        <end position="80"/>
    </location>
</feature>
<dbReference type="InterPro" id="IPR025662">
    <property type="entry name" value="Sigma_54_int_dom_ATP-bd_1"/>
</dbReference>
<dbReference type="CDD" id="cd01127">
    <property type="entry name" value="TrwB_TraG_TraD_VirD4"/>
    <property type="match status" value="1"/>
</dbReference>
<comment type="subcellular location">
    <subcellularLocation>
        <location evidence="1">Cell membrane</location>
        <topology evidence="1">Multi-pass membrane protein</topology>
    </subcellularLocation>
</comment>
<dbReference type="PANTHER" id="PTHR22683:SF41">
    <property type="entry name" value="DNA TRANSLOCASE FTSK"/>
    <property type="match status" value="1"/>
</dbReference>
<dbReference type="InterPro" id="IPR036259">
    <property type="entry name" value="MFS_trans_sf"/>
</dbReference>
<evidence type="ECO:0000256" key="7">
    <source>
        <dbReference type="ARBA" id="ARBA00022829"/>
    </source>
</evidence>
<evidence type="ECO:0000256" key="15">
    <source>
        <dbReference type="SAM" id="MobiDB-lite"/>
    </source>
</evidence>
<dbReference type="InterPro" id="IPR027417">
    <property type="entry name" value="P-loop_NTPase"/>
</dbReference>